<dbReference type="AlphaFoldDB" id="A0A1M6MNY5"/>
<dbReference type="Proteomes" id="UP000189935">
    <property type="component" value="Chromosome I"/>
</dbReference>
<dbReference type="EMBL" id="LT670844">
    <property type="protein sequence ID" value="SHJ85090.1"/>
    <property type="molecule type" value="Genomic_DNA"/>
</dbReference>
<organism evidence="2 3">
    <name type="scientific">Bradyrhizobium lablabi</name>
    <dbReference type="NCBI Taxonomy" id="722472"/>
    <lineage>
        <taxon>Bacteria</taxon>
        <taxon>Pseudomonadati</taxon>
        <taxon>Pseudomonadota</taxon>
        <taxon>Alphaproteobacteria</taxon>
        <taxon>Hyphomicrobiales</taxon>
        <taxon>Nitrobacteraceae</taxon>
        <taxon>Bradyrhizobium</taxon>
    </lineage>
</organism>
<gene>
    <name evidence="2" type="ORF">SAMN05444159_1683</name>
</gene>
<evidence type="ECO:0008006" key="4">
    <source>
        <dbReference type="Google" id="ProtNLM"/>
    </source>
</evidence>
<reference evidence="2 3" key="1">
    <citation type="submission" date="2016-11" db="EMBL/GenBank/DDBJ databases">
        <authorList>
            <person name="Jaros S."/>
            <person name="Januszkiewicz K."/>
            <person name="Wedrychowicz H."/>
        </authorList>
    </citation>
    <scope>NUCLEOTIDE SEQUENCE [LARGE SCALE GENOMIC DNA]</scope>
    <source>
        <strain evidence="2 3">GAS499</strain>
    </source>
</reference>
<sequence>MALLPSRYAKFAMLGICAIMPVPPVALAQSVPKVPAQVFSPESFWYKPLPPDAPIHPNSNLFVREFLRQKRSYYGTVSINTVKYASPVYVADENTQGVVVRPWDCQKKGSIDPSLAEKWKSVPIPAYAQPADGTDAEMTVYRPATDQIWEFWVARKIDGAWEACWGGRMDKASGNPGIWPFPYGTTATGLPFLGGQLSIDELMKKKINHVMGISLVKAVKASVVSWPANRSDGDAENDKNGIPEGLRFRLDPAVDVDSLKMHPIGKAIARAAQIYGFVVWDQAGSITLRAENPKSRTTRNLPDPFDDIFGATPAYAILEGFPWDRLQFLPMDYGKP</sequence>
<dbReference type="RefSeq" id="WP_154071200.1">
    <property type="nucleotide sequence ID" value="NZ_LT670844.1"/>
</dbReference>
<feature type="chain" id="PRO_5013133332" description="DUF4124 domain-containing protein" evidence="1">
    <location>
        <begin position="29"/>
        <end position="336"/>
    </location>
</feature>
<name>A0A1M6MNY5_9BRAD</name>
<keyword evidence="1" id="KW-0732">Signal</keyword>
<evidence type="ECO:0000313" key="2">
    <source>
        <dbReference type="EMBL" id="SHJ85090.1"/>
    </source>
</evidence>
<feature type="signal peptide" evidence="1">
    <location>
        <begin position="1"/>
        <end position="28"/>
    </location>
</feature>
<dbReference type="OrthoDB" id="5731828at2"/>
<proteinExistence type="predicted"/>
<protein>
    <recommendedName>
        <fullName evidence="4">DUF4124 domain-containing protein</fullName>
    </recommendedName>
</protein>
<evidence type="ECO:0000256" key="1">
    <source>
        <dbReference type="SAM" id="SignalP"/>
    </source>
</evidence>
<evidence type="ECO:0000313" key="3">
    <source>
        <dbReference type="Proteomes" id="UP000189935"/>
    </source>
</evidence>
<accession>A0A1M6MNY5</accession>